<evidence type="ECO:0000256" key="4">
    <source>
        <dbReference type="ARBA" id="ARBA00022989"/>
    </source>
</evidence>
<feature type="transmembrane region" description="Helical" evidence="6">
    <location>
        <begin position="20"/>
        <end position="40"/>
    </location>
</feature>
<keyword evidence="2" id="KW-1003">Cell membrane</keyword>
<evidence type="ECO:0000259" key="7">
    <source>
        <dbReference type="Pfam" id="PF00892"/>
    </source>
</evidence>
<feature type="transmembrane region" description="Helical" evidence="6">
    <location>
        <begin position="82"/>
        <end position="99"/>
    </location>
</feature>
<dbReference type="SUPFAM" id="SSF103481">
    <property type="entry name" value="Multidrug resistance efflux transporter EmrE"/>
    <property type="match status" value="2"/>
</dbReference>
<evidence type="ECO:0000256" key="3">
    <source>
        <dbReference type="ARBA" id="ARBA00022692"/>
    </source>
</evidence>
<evidence type="ECO:0000313" key="8">
    <source>
        <dbReference type="EMBL" id="SLM15114.1"/>
    </source>
</evidence>
<dbReference type="InterPro" id="IPR050638">
    <property type="entry name" value="AA-Vitamin_Transporters"/>
</dbReference>
<feature type="transmembrane region" description="Helical" evidence="6">
    <location>
        <begin position="198"/>
        <end position="216"/>
    </location>
</feature>
<dbReference type="AlphaFoldDB" id="A0A3P3XM27"/>
<protein>
    <recommendedName>
        <fullName evidence="7">EamA domain-containing protein</fullName>
    </recommendedName>
</protein>
<feature type="transmembrane region" description="Helical" evidence="6">
    <location>
        <begin position="294"/>
        <end position="314"/>
    </location>
</feature>
<organism evidence="8">
    <name type="scientific">uncultured spirochete</name>
    <dbReference type="NCBI Taxonomy" id="156406"/>
    <lineage>
        <taxon>Bacteria</taxon>
        <taxon>Pseudomonadati</taxon>
        <taxon>Spirochaetota</taxon>
        <taxon>Spirochaetia</taxon>
        <taxon>Spirochaetales</taxon>
        <taxon>environmental samples</taxon>
    </lineage>
</organism>
<dbReference type="GO" id="GO:0005886">
    <property type="term" value="C:plasma membrane"/>
    <property type="evidence" value="ECO:0007669"/>
    <property type="project" value="UniProtKB-SubCell"/>
</dbReference>
<feature type="transmembrane region" description="Helical" evidence="6">
    <location>
        <begin position="111"/>
        <end position="131"/>
    </location>
</feature>
<dbReference type="PANTHER" id="PTHR32322">
    <property type="entry name" value="INNER MEMBRANE TRANSPORTER"/>
    <property type="match status" value="1"/>
</dbReference>
<feature type="transmembrane region" description="Helical" evidence="6">
    <location>
        <begin position="52"/>
        <end position="70"/>
    </location>
</feature>
<comment type="subcellular location">
    <subcellularLocation>
        <location evidence="1">Cell membrane</location>
        <topology evidence="1">Multi-pass membrane protein</topology>
    </subcellularLocation>
</comment>
<keyword evidence="4 6" id="KW-1133">Transmembrane helix</keyword>
<feature type="domain" description="EamA" evidence="7">
    <location>
        <begin position="21"/>
        <end position="154"/>
    </location>
</feature>
<accession>A0A3P3XM27</accession>
<evidence type="ECO:0000256" key="6">
    <source>
        <dbReference type="SAM" id="Phobius"/>
    </source>
</evidence>
<keyword evidence="5 6" id="KW-0472">Membrane</keyword>
<feature type="transmembrane region" description="Helical" evidence="6">
    <location>
        <begin position="236"/>
        <end position="258"/>
    </location>
</feature>
<evidence type="ECO:0000256" key="2">
    <source>
        <dbReference type="ARBA" id="ARBA00022475"/>
    </source>
</evidence>
<proteinExistence type="predicted"/>
<feature type="domain" description="EamA" evidence="7">
    <location>
        <begin position="167"/>
        <end position="311"/>
    </location>
</feature>
<dbReference type="PANTHER" id="PTHR32322:SF18">
    <property type="entry name" value="S-ADENOSYLMETHIONINE_S-ADENOSYLHOMOCYSTEINE TRANSPORTER"/>
    <property type="match status" value="1"/>
</dbReference>
<evidence type="ECO:0000256" key="5">
    <source>
        <dbReference type="ARBA" id="ARBA00023136"/>
    </source>
</evidence>
<keyword evidence="3 6" id="KW-0812">Transmembrane</keyword>
<name>A0A3P3XM27_9SPIR</name>
<gene>
    <name evidence="8" type="ORF">SPIROBIBN47_390008</name>
</gene>
<dbReference type="InterPro" id="IPR000620">
    <property type="entry name" value="EamA_dom"/>
</dbReference>
<dbReference type="Gene3D" id="1.10.3730.20">
    <property type="match status" value="1"/>
</dbReference>
<feature type="transmembrane region" description="Helical" evidence="6">
    <location>
        <begin position="138"/>
        <end position="155"/>
    </location>
</feature>
<reference evidence="8" key="1">
    <citation type="submission" date="2017-02" db="EMBL/GenBank/DDBJ databases">
        <authorList>
            <person name="Regsiter A."/>
            <person name="William W."/>
        </authorList>
    </citation>
    <scope>NUCLEOTIDE SEQUENCE</scope>
    <source>
        <strain evidence="8">Bib</strain>
    </source>
</reference>
<evidence type="ECO:0000256" key="1">
    <source>
        <dbReference type="ARBA" id="ARBA00004651"/>
    </source>
</evidence>
<feature type="transmembrane region" description="Helical" evidence="6">
    <location>
        <begin position="167"/>
        <end position="186"/>
    </location>
</feature>
<dbReference type="EMBL" id="FWDM01000033">
    <property type="protein sequence ID" value="SLM15114.1"/>
    <property type="molecule type" value="Genomic_DNA"/>
</dbReference>
<dbReference type="InterPro" id="IPR037185">
    <property type="entry name" value="EmrE-like"/>
</dbReference>
<dbReference type="Pfam" id="PF00892">
    <property type="entry name" value="EamA"/>
    <property type="match status" value="2"/>
</dbReference>
<feature type="transmembrane region" description="Helical" evidence="6">
    <location>
        <begin position="270"/>
        <end position="288"/>
    </location>
</feature>
<sequence length="324" mass="34173">MSRTLEREAGKCYSPAMSRARGIAAGIGYSTIFGFSFLVTKETLAVLSPVELLASRFFIAALLMSGLALAGAIRIDFRQKPLGLLLLMCLFQPVAYFIFETYGVANAATSVAGIILGALPAGVAIVGAIVLKERLSALQYSGLAMSIIGVGLVALLGQGQNAETKPIGVVFLTASMLSAVIFNIASRKASERFSPAERTFAMMWSGAISFGIPAALQNIAGKGNIAALFNTAGSRFVPSWAGILYLGVLSSVLAFFLINYSLTYLKASQSAVFTNMVTVITVLAGVLIRHEAFSWNQGLSALLIVIGIAVANSAGKREIQERRS</sequence>